<evidence type="ECO:0000256" key="3">
    <source>
        <dbReference type="ARBA" id="ARBA00010617"/>
    </source>
</evidence>
<dbReference type="GO" id="GO:0016020">
    <property type="term" value="C:membrane"/>
    <property type="evidence" value="ECO:0007669"/>
    <property type="project" value="UniProtKB-SubCell"/>
</dbReference>
<evidence type="ECO:0000256" key="13">
    <source>
        <dbReference type="RuleBase" id="RU000461"/>
    </source>
</evidence>
<dbReference type="ExpressionAtlas" id="N1QRC6">
    <property type="expression patterns" value="baseline"/>
</dbReference>
<dbReference type="AlphaFoldDB" id="N1QRC6"/>
<keyword evidence="6 12" id="KW-0479">Metal-binding</keyword>
<accession>N1QRC6</accession>
<keyword evidence="7" id="KW-1133">Transmembrane helix</keyword>
<dbReference type="GO" id="GO:0016705">
    <property type="term" value="F:oxidoreductase activity, acting on paired donors, with incorporation or reduction of molecular oxygen"/>
    <property type="evidence" value="ECO:0007669"/>
    <property type="project" value="InterPro"/>
</dbReference>
<evidence type="ECO:0000256" key="1">
    <source>
        <dbReference type="ARBA" id="ARBA00001971"/>
    </source>
</evidence>
<keyword evidence="10 13" id="KW-0503">Monooxygenase</keyword>
<evidence type="ECO:0000256" key="12">
    <source>
        <dbReference type="PIRSR" id="PIRSR602403-1"/>
    </source>
</evidence>
<comment type="subcellular location">
    <subcellularLocation>
        <location evidence="2">Membrane</location>
        <topology evidence="2">Single-pass membrane protein</topology>
    </subcellularLocation>
</comment>
<evidence type="ECO:0000256" key="10">
    <source>
        <dbReference type="ARBA" id="ARBA00023033"/>
    </source>
</evidence>
<evidence type="ECO:0000313" key="14">
    <source>
        <dbReference type="EnsemblPlants" id="EMT01259"/>
    </source>
</evidence>
<dbReference type="InterPro" id="IPR052306">
    <property type="entry name" value="CYP450_71D"/>
</dbReference>
<dbReference type="GO" id="GO:0005506">
    <property type="term" value="F:iron ion binding"/>
    <property type="evidence" value="ECO:0007669"/>
    <property type="project" value="InterPro"/>
</dbReference>
<dbReference type="GO" id="GO:0020037">
    <property type="term" value="F:heme binding"/>
    <property type="evidence" value="ECO:0007669"/>
    <property type="project" value="InterPro"/>
</dbReference>
<evidence type="ECO:0000256" key="4">
    <source>
        <dbReference type="ARBA" id="ARBA00022617"/>
    </source>
</evidence>
<comment type="cofactor">
    <cofactor evidence="1 12">
        <name>heme</name>
        <dbReference type="ChEBI" id="CHEBI:30413"/>
    </cofactor>
</comment>
<evidence type="ECO:0000256" key="6">
    <source>
        <dbReference type="ARBA" id="ARBA00022723"/>
    </source>
</evidence>
<evidence type="ECO:0000256" key="2">
    <source>
        <dbReference type="ARBA" id="ARBA00004167"/>
    </source>
</evidence>
<dbReference type="GO" id="GO:0004497">
    <property type="term" value="F:monooxygenase activity"/>
    <property type="evidence" value="ECO:0007669"/>
    <property type="project" value="UniProtKB-KW"/>
</dbReference>
<keyword evidence="9 12" id="KW-0408">Iron</keyword>
<comment type="similarity">
    <text evidence="3 13">Belongs to the cytochrome P450 family.</text>
</comment>
<dbReference type="InterPro" id="IPR002403">
    <property type="entry name" value="Cyt_P450_E_grp-IV"/>
</dbReference>
<evidence type="ECO:0000256" key="5">
    <source>
        <dbReference type="ARBA" id="ARBA00022692"/>
    </source>
</evidence>
<evidence type="ECO:0000256" key="9">
    <source>
        <dbReference type="ARBA" id="ARBA00023004"/>
    </source>
</evidence>
<keyword evidence="11" id="KW-0472">Membrane</keyword>
<sequence length="251" mass="27913">MAGHSKVTEDGLGNLHYPHMVVKESLRLHVPGPLLTLRQCRSPCQVLGYDVPAGAMVLVNSWAIARDPAHWDALEEFLPERFDQEQGGAGRDFKGTDFEFIPFGAGRRMCPGMMFGLAHIELALAALLFHFDLELPAGVDAAGLDMTEEAGITTRRRCEILISHLRGARMVANQLRHVAHAGGSRYISDPTTLEALAVREAMDLADDLYAQRIHVTSDCKVVVDGHSEEKFVELWGYSSRDYKPFSFLYFL</sequence>
<dbReference type="SUPFAM" id="SSF48264">
    <property type="entry name" value="Cytochrome P450"/>
    <property type="match status" value="1"/>
</dbReference>
<name>N1QRC6_AEGTA</name>
<organism evidence="14">
    <name type="scientific">Aegilops tauschii</name>
    <name type="common">Tausch's goatgrass</name>
    <name type="synonym">Aegilops squarrosa</name>
    <dbReference type="NCBI Taxonomy" id="37682"/>
    <lineage>
        <taxon>Eukaryota</taxon>
        <taxon>Viridiplantae</taxon>
        <taxon>Streptophyta</taxon>
        <taxon>Embryophyta</taxon>
        <taxon>Tracheophyta</taxon>
        <taxon>Spermatophyta</taxon>
        <taxon>Magnoliopsida</taxon>
        <taxon>Liliopsida</taxon>
        <taxon>Poales</taxon>
        <taxon>Poaceae</taxon>
        <taxon>BOP clade</taxon>
        <taxon>Pooideae</taxon>
        <taxon>Triticodae</taxon>
        <taxon>Triticeae</taxon>
        <taxon>Triticinae</taxon>
        <taxon>Aegilops</taxon>
    </lineage>
</organism>
<keyword evidence="8 13" id="KW-0560">Oxidoreductase</keyword>
<dbReference type="PROSITE" id="PS00086">
    <property type="entry name" value="CYTOCHROME_P450"/>
    <property type="match status" value="1"/>
</dbReference>
<dbReference type="InterPro" id="IPR001128">
    <property type="entry name" value="Cyt_P450"/>
</dbReference>
<protein>
    <submittedName>
        <fullName evidence="14">Cytochrome P450 71D7</fullName>
    </submittedName>
</protein>
<reference evidence="14" key="1">
    <citation type="submission" date="2015-06" db="UniProtKB">
        <authorList>
            <consortium name="EnsemblPlants"/>
        </authorList>
    </citation>
    <scope>IDENTIFICATION</scope>
</reference>
<dbReference type="InterPro" id="IPR036396">
    <property type="entry name" value="Cyt_P450_sf"/>
</dbReference>
<keyword evidence="4 12" id="KW-0349">Heme</keyword>
<keyword evidence="5" id="KW-0812">Transmembrane</keyword>
<evidence type="ECO:0000256" key="8">
    <source>
        <dbReference type="ARBA" id="ARBA00023002"/>
    </source>
</evidence>
<feature type="binding site" description="axial binding residue" evidence="12">
    <location>
        <position position="110"/>
    </location>
    <ligand>
        <name>heme</name>
        <dbReference type="ChEBI" id="CHEBI:30413"/>
    </ligand>
    <ligandPart>
        <name>Fe</name>
        <dbReference type="ChEBI" id="CHEBI:18248"/>
    </ligandPart>
</feature>
<dbReference type="Pfam" id="PF00067">
    <property type="entry name" value="p450"/>
    <property type="match status" value="1"/>
</dbReference>
<dbReference type="PANTHER" id="PTHR47953">
    <property type="entry name" value="OS08G0105600 PROTEIN"/>
    <property type="match status" value="1"/>
</dbReference>
<proteinExistence type="inferred from homology"/>
<dbReference type="PANTHER" id="PTHR47953:SF19">
    <property type="entry name" value="OS06G0641600 PROTEIN"/>
    <property type="match status" value="1"/>
</dbReference>
<dbReference type="PRINTS" id="PR00465">
    <property type="entry name" value="EP450IV"/>
</dbReference>
<dbReference type="InterPro" id="IPR017972">
    <property type="entry name" value="Cyt_P450_CS"/>
</dbReference>
<evidence type="ECO:0000256" key="11">
    <source>
        <dbReference type="ARBA" id="ARBA00023136"/>
    </source>
</evidence>
<dbReference type="EnsemblPlants" id="EMT01259">
    <property type="protein sequence ID" value="EMT01259"/>
    <property type="gene ID" value="F775_01053"/>
</dbReference>
<evidence type="ECO:0000256" key="7">
    <source>
        <dbReference type="ARBA" id="ARBA00022989"/>
    </source>
</evidence>
<dbReference type="Gene3D" id="1.10.630.10">
    <property type="entry name" value="Cytochrome P450"/>
    <property type="match status" value="1"/>
</dbReference>